<dbReference type="Proteomes" id="UP000249363">
    <property type="component" value="Unassembled WGS sequence"/>
</dbReference>
<reference evidence="2 3" key="1">
    <citation type="journal article" date="2017" name="Biotechnol. Biofuels">
        <title>Differential beta-glucosidase expression as a function of carbon source availability in Talaromyces amestolkiae: a genomic and proteomic approach.</title>
        <authorList>
            <person name="de Eugenio L.I."/>
            <person name="Mendez-Liter J.A."/>
            <person name="Nieto-Dominguez M."/>
            <person name="Alonso L."/>
            <person name="Gil-Munoz J."/>
            <person name="Barriuso J."/>
            <person name="Prieto A."/>
            <person name="Martinez M.J."/>
        </authorList>
    </citation>
    <scope>NUCLEOTIDE SEQUENCE [LARGE SCALE GENOMIC DNA]</scope>
    <source>
        <strain evidence="2 3">CIB</strain>
    </source>
</reference>
<dbReference type="AlphaFoldDB" id="A0A364KS39"/>
<evidence type="ECO:0000313" key="2">
    <source>
        <dbReference type="EMBL" id="RAO66364.1"/>
    </source>
</evidence>
<evidence type="ECO:0000313" key="3">
    <source>
        <dbReference type="Proteomes" id="UP000249363"/>
    </source>
</evidence>
<dbReference type="OrthoDB" id="4224843at2759"/>
<sequence>MFVDSEAMRVGNREGLGLMEQMAKISSDLRAQKKINKEQKLTNERLDMVNGQQKLTNEEQKLVNEQQKLTNEEQKLRWCMVVYTEIEQKAHPQTEEAILARRERNQIIHGGNIIDHLEYIGFGKNKIPPGRHDSVRKAFEIWYEVPFRYKERIDHAPELVVRTFNRLADTKSLRVWSNAPTVHEVQKICRGIISRWLEWVDAGEGEYPDAYIRREFEKLESLKSG</sequence>
<comment type="caution">
    <text evidence="2">The sequence shown here is derived from an EMBL/GenBank/DDBJ whole genome shotgun (WGS) entry which is preliminary data.</text>
</comment>
<keyword evidence="3" id="KW-1185">Reference proteome</keyword>
<accession>A0A364KS39</accession>
<feature type="coiled-coil region" evidence="1">
    <location>
        <begin position="48"/>
        <end position="75"/>
    </location>
</feature>
<dbReference type="RefSeq" id="XP_040730881.1">
    <property type="nucleotide sequence ID" value="XM_040874515.1"/>
</dbReference>
<dbReference type="EMBL" id="MIKG01000003">
    <property type="protein sequence ID" value="RAO66364.1"/>
    <property type="molecule type" value="Genomic_DNA"/>
</dbReference>
<name>A0A364KS39_TALAM</name>
<organism evidence="2 3">
    <name type="scientific">Talaromyces amestolkiae</name>
    <dbReference type="NCBI Taxonomy" id="1196081"/>
    <lineage>
        <taxon>Eukaryota</taxon>
        <taxon>Fungi</taxon>
        <taxon>Dikarya</taxon>
        <taxon>Ascomycota</taxon>
        <taxon>Pezizomycotina</taxon>
        <taxon>Eurotiomycetes</taxon>
        <taxon>Eurotiomycetidae</taxon>
        <taxon>Eurotiales</taxon>
        <taxon>Trichocomaceae</taxon>
        <taxon>Talaromyces</taxon>
        <taxon>Talaromyces sect. Talaromyces</taxon>
    </lineage>
</organism>
<keyword evidence="1" id="KW-0175">Coiled coil</keyword>
<protein>
    <submittedName>
        <fullName evidence="2">Uncharacterized protein</fullName>
    </submittedName>
</protein>
<proteinExistence type="predicted"/>
<dbReference type="GeneID" id="63791593"/>
<gene>
    <name evidence="2" type="ORF">BHQ10_002376</name>
</gene>
<evidence type="ECO:0000256" key="1">
    <source>
        <dbReference type="SAM" id="Coils"/>
    </source>
</evidence>